<dbReference type="AlphaFoldDB" id="A0A4C1XKY2"/>
<keyword evidence="1" id="KW-0812">Transmembrane</keyword>
<reference evidence="2 3" key="1">
    <citation type="journal article" date="2019" name="Commun. Biol.">
        <title>The bagworm genome reveals a unique fibroin gene that provides high tensile strength.</title>
        <authorList>
            <person name="Kono N."/>
            <person name="Nakamura H."/>
            <person name="Ohtoshi R."/>
            <person name="Tomita M."/>
            <person name="Numata K."/>
            <person name="Arakawa K."/>
        </authorList>
    </citation>
    <scope>NUCLEOTIDE SEQUENCE [LARGE SCALE GENOMIC DNA]</scope>
</reference>
<keyword evidence="3" id="KW-1185">Reference proteome</keyword>
<organism evidence="2 3">
    <name type="scientific">Eumeta variegata</name>
    <name type="common">Bagworm moth</name>
    <name type="synonym">Eumeta japonica</name>
    <dbReference type="NCBI Taxonomy" id="151549"/>
    <lineage>
        <taxon>Eukaryota</taxon>
        <taxon>Metazoa</taxon>
        <taxon>Ecdysozoa</taxon>
        <taxon>Arthropoda</taxon>
        <taxon>Hexapoda</taxon>
        <taxon>Insecta</taxon>
        <taxon>Pterygota</taxon>
        <taxon>Neoptera</taxon>
        <taxon>Endopterygota</taxon>
        <taxon>Lepidoptera</taxon>
        <taxon>Glossata</taxon>
        <taxon>Ditrysia</taxon>
        <taxon>Tineoidea</taxon>
        <taxon>Psychidae</taxon>
        <taxon>Oiketicinae</taxon>
        <taxon>Eumeta</taxon>
    </lineage>
</organism>
<dbReference type="EMBL" id="BGZK01000854">
    <property type="protein sequence ID" value="GBP62939.1"/>
    <property type="molecule type" value="Genomic_DNA"/>
</dbReference>
<sequence length="112" mass="12574">MPNDSFLVLKVFQLIHGQTDGRIWRNYNPTEFAYSDEQLRNPILLVARHALGRFFALRFQFLPVAPFLVMTSVLLRAAPAGIRRRGERRMGAAEPANTITGALCLTPALSAY</sequence>
<evidence type="ECO:0000313" key="2">
    <source>
        <dbReference type="EMBL" id="GBP62939.1"/>
    </source>
</evidence>
<evidence type="ECO:0000256" key="1">
    <source>
        <dbReference type="SAM" id="Phobius"/>
    </source>
</evidence>
<proteinExistence type="predicted"/>
<comment type="caution">
    <text evidence="2">The sequence shown here is derived from an EMBL/GenBank/DDBJ whole genome shotgun (WGS) entry which is preliminary data.</text>
</comment>
<evidence type="ECO:0000313" key="3">
    <source>
        <dbReference type="Proteomes" id="UP000299102"/>
    </source>
</evidence>
<feature type="transmembrane region" description="Helical" evidence="1">
    <location>
        <begin position="61"/>
        <end position="82"/>
    </location>
</feature>
<keyword evidence="1" id="KW-1133">Transmembrane helix</keyword>
<accession>A0A4C1XKY2</accession>
<keyword evidence="1" id="KW-0472">Membrane</keyword>
<gene>
    <name evidence="2" type="ORF">EVAR_95894_1</name>
</gene>
<name>A0A4C1XKY2_EUMVA</name>
<dbReference type="Proteomes" id="UP000299102">
    <property type="component" value="Unassembled WGS sequence"/>
</dbReference>
<protein>
    <submittedName>
        <fullName evidence="2">Uncharacterized protein</fullName>
    </submittedName>
</protein>